<dbReference type="OrthoDB" id="6159439at2759"/>
<evidence type="ECO:0000256" key="9">
    <source>
        <dbReference type="PROSITE-ProRule" id="PRU00108"/>
    </source>
</evidence>
<keyword evidence="6 9" id="KW-0371">Homeobox</keyword>
<dbReference type="PANTHER" id="PTHR24339:SF67">
    <property type="entry name" value="GNOT1 HOMEODOMAIN PROTEIN-RELATED"/>
    <property type="match status" value="1"/>
</dbReference>
<evidence type="ECO:0000256" key="8">
    <source>
        <dbReference type="ARBA" id="ARBA00023242"/>
    </source>
</evidence>
<keyword evidence="8 9" id="KW-0539">Nucleus</keyword>
<evidence type="ECO:0000256" key="6">
    <source>
        <dbReference type="ARBA" id="ARBA00023155"/>
    </source>
</evidence>
<dbReference type="GO" id="GO:0000981">
    <property type="term" value="F:DNA-binding transcription factor activity, RNA polymerase II-specific"/>
    <property type="evidence" value="ECO:0007669"/>
    <property type="project" value="InterPro"/>
</dbReference>
<dbReference type="SUPFAM" id="SSF46689">
    <property type="entry name" value="Homeodomain-like"/>
    <property type="match status" value="1"/>
</dbReference>
<gene>
    <name evidence="12" type="ORF">HOLleu_34014</name>
</gene>
<dbReference type="InterPro" id="IPR050877">
    <property type="entry name" value="EMX-VAX-Noto_Homeobox_TFs"/>
</dbReference>
<dbReference type="Pfam" id="PF00046">
    <property type="entry name" value="Homeodomain"/>
    <property type="match status" value="1"/>
</dbReference>
<dbReference type="PANTHER" id="PTHR24339">
    <property type="entry name" value="HOMEOBOX PROTEIN EMX-RELATED"/>
    <property type="match status" value="1"/>
</dbReference>
<dbReference type="PROSITE" id="PS00027">
    <property type="entry name" value="HOMEOBOX_1"/>
    <property type="match status" value="1"/>
</dbReference>
<dbReference type="PROSITE" id="PS50071">
    <property type="entry name" value="HOMEOBOX_2"/>
    <property type="match status" value="1"/>
</dbReference>
<protein>
    <submittedName>
        <fullName evidence="12">Homeobox protein not2</fullName>
    </submittedName>
</protein>
<dbReference type="FunFam" id="1.10.10.60:FF:000450">
    <property type="entry name" value="Homeobox protein notochord"/>
    <property type="match status" value="1"/>
</dbReference>
<evidence type="ECO:0000259" key="11">
    <source>
        <dbReference type="PROSITE" id="PS50071"/>
    </source>
</evidence>
<comment type="subcellular location">
    <subcellularLocation>
        <location evidence="1 9 10">Nucleus</location>
    </subcellularLocation>
</comment>
<dbReference type="CDD" id="cd00086">
    <property type="entry name" value="homeodomain"/>
    <property type="match status" value="1"/>
</dbReference>
<keyword evidence="13" id="KW-1185">Reference proteome</keyword>
<dbReference type="EMBL" id="JAIZAY010000017">
    <property type="protein sequence ID" value="KAJ8026222.1"/>
    <property type="molecule type" value="Genomic_DNA"/>
</dbReference>
<evidence type="ECO:0000256" key="5">
    <source>
        <dbReference type="ARBA" id="ARBA00023125"/>
    </source>
</evidence>
<dbReference type="GO" id="GO:0007417">
    <property type="term" value="P:central nervous system development"/>
    <property type="evidence" value="ECO:0007669"/>
    <property type="project" value="TreeGrafter"/>
</dbReference>
<evidence type="ECO:0000256" key="2">
    <source>
        <dbReference type="ARBA" id="ARBA00022473"/>
    </source>
</evidence>
<evidence type="ECO:0000256" key="3">
    <source>
        <dbReference type="ARBA" id="ARBA00022491"/>
    </source>
</evidence>
<accession>A0A9Q1BI92</accession>
<dbReference type="AlphaFoldDB" id="A0A9Q1BI92"/>
<dbReference type="GO" id="GO:0000978">
    <property type="term" value="F:RNA polymerase II cis-regulatory region sequence-specific DNA binding"/>
    <property type="evidence" value="ECO:0007669"/>
    <property type="project" value="TreeGrafter"/>
</dbReference>
<keyword evidence="5 9" id="KW-0238">DNA-binding</keyword>
<dbReference type="GO" id="GO:0030182">
    <property type="term" value="P:neuron differentiation"/>
    <property type="evidence" value="ECO:0007669"/>
    <property type="project" value="TreeGrafter"/>
</dbReference>
<dbReference type="SMART" id="SM00389">
    <property type="entry name" value="HOX"/>
    <property type="match status" value="1"/>
</dbReference>
<reference evidence="12" key="1">
    <citation type="submission" date="2021-10" db="EMBL/GenBank/DDBJ databases">
        <title>Tropical sea cucumber genome reveals ecological adaptation and Cuvierian tubules defense mechanism.</title>
        <authorList>
            <person name="Chen T."/>
        </authorList>
    </citation>
    <scope>NUCLEOTIDE SEQUENCE</scope>
    <source>
        <strain evidence="12">Nanhai2018</strain>
        <tissue evidence="12">Muscle</tissue>
    </source>
</reference>
<keyword evidence="2" id="KW-0217">Developmental protein</keyword>
<feature type="domain" description="Homeobox" evidence="11">
    <location>
        <begin position="22"/>
        <end position="82"/>
    </location>
</feature>
<dbReference type="PRINTS" id="PR00024">
    <property type="entry name" value="HOMEOBOX"/>
</dbReference>
<proteinExistence type="predicted"/>
<evidence type="ECO:0000313" key="13">
    <source>
        <dbReference type="Proteomes" id="UP001152320"/>
    </source>
</evidence>
<comment type="caution">
    <text evidence="12">The sequence shown here is derived from an EMBL/GenBank/DDBJ whole genome shotgun (WGS) entry which is preliminary data.</text>
</comment>
<name>A0A9Q1BI92_HOLLE</name>
<dbReference type="InterPro" id="IPR009057">
    <property type="entry name" value="Homeodomain-like_sf"/>
</dbReference>
<dbReference type="InterPro" id="IPR020479">
    <property type="entry name" value="HD_metazoa"/>
</dbReference>
<dbReference type="InterPro" id="IPR017970">
    <property type="entry name" value="Homeobox_CS"/>
</dbReference>
<dbReference type="Gene3D" id="1.10.10.60">
    <property type="entry name" value="Homeodomain-like"/>
    <property type="match status" value="1"/>
</dbReference>
<evidence type="ECO:0000256" key="4">
    <source>
        <dbReference type="ARBA" id="ARBA00023015"/>
    </source>
</evidence>
<dbReference type="InterPro" id="IPR001356">
    <property type="entry name" value="HD"/>
</dbReference>
<dbReference type="GO" id="GO:0005634">
    <property type="term" value="C:nucleus"/>
    <property type="evidence" value="ECO:0007669"/>
    <property type="project" value="UniProtKB-SubCell"/>
</dbReference>
<sequence length="155" mass="18501">MEPKDAKVSQAIDPWRLDLAHQKSKRIRTIFSSEQLQRLEKEFKNQQYMVGAERLLLASDLQLSEAQVKVWFQNRRIKWRKENHERDQAKLADYRTRREEIRRKLGLSQRRRIVVGSLRGKRSSVGDDVRAKQPMISHEEETCSNVSMEKCYHHE</sequence>
<keyword evidence="7" id="KW-0804">Transcription</keyword>
<evidence type="ECO:0000256" key="1">
    <source>
        <dbReference type="ARBA" id="ARBA00004123"/>
    </source>
</evidence>
<organism evidence="12 13">
    <name type="scientific">Holothuria leucospilota</name>
    <name type="common">Black long sea cucumber</name>
    <name type="synonym">Mertensiothuria leucospilota</name>
    <dbReference type="NCBI Taxonomy" id="206669"/>
    <lineage>
        <taxon>Eukaryota</taxon>
        <taxon>Metazoa</taxon>
        <taxon>Echinodermata</taxon>
        <taxon>Eleutherozoa</taxon>
        <taxon>Echinozoa</taxon>
        <taxon>Holothuroidea</taxon>
        <taxon>Aspidochirotacea</taxon>
        <taxon>Aspidochirotida</taxon>
        <taxon>Holothuriidae</taxon>
        <taxon>Holothuria</taxon>
    </lineage>
</organism>
<keyword evidence="3" id="KW-0678">Repressor</keyword>
<evidence type="ECO:0000256" key="7">
    <source>
        <dbReference type="ARBA" id="ARBA00023163"/>
    </source>
</evidence>
<keyword evidence="4" id="KW-0805">Transcription regulation</keyword>
<dbReference type="Proteomes" id="UP001152320">
    <property type="component" value="Chromosome 17"/>
</dbReference>
<feature type="DNA-binding region" description="Homeobox" evidence="9">
    <location>
        <begin position="24"/>
        <end position="83"/>
    </location>
</feature>
<evidence type="ECO:0000256" key="10">
    <source>
        <dbReference type="RuleBase" id="RU000682"/>
    </source>
</evidence>
<evidence type="ECO:0000313" key="12">
    <source>
        <dbReference type="EMBL" id="KAJ8026222.1"/>
    </source>
</evidence>